<proteinExistence type="predicted"/>
<sequence>MNGASGFSGVFNGESERSGDFLPSSPIIVTVYTSDPPELTVNFRFRSCSFSPYLGPFSLKFSDPISGSVNLAIFPGGHSVPPEANTIKYYKITDFKVLDNDDMTSDHYPIRTCLSVEHFTMDIQAQDKLDFKKADWNSFRAILSSNQKQPTSNINELNEFITKNILEAVEKASQNNQTNRINQHYHKTLSA</sequence>
<reference evidence="1 2" key="1">
    <citation type="journal article" date="2018" name="Sci. Rep.">
        <title>Genomic signatures of local adaptation to the degree of environmental predictability in rotifers.</title>
        <authorList>
            <person name="Franch-Gras L."/>
            <person name="Hahn C."/>
            <person name="Garcia-Roger E.M."/>
            <person name="Carmona M.J."/>
            <person name="Serra M."/>
            <person name="Gomez A."/>
        </authorList>
    </citation>
    <scope>NUCLEOTIDE SEQUENCE [LARGE SCALE GENOMIC DNA]</scope>
    <source>
        <strain evidence="1">HYR1</strain>
    </source>
</reference>
<keyword evidence="2" id="KW-1185">Reference proteome</keyword>
<dbReference type="Proteomes" id="UP000276133">
    <property type="component" value="Unassembled WGS sequence"/>
</dbReference>
<dbReference type="AlphaFoldDB" id="A0A3M7PTE9"/>
<protein>
    <submittedName>
        <fullName evidence="1">Uncharacterized protein</fullName>
    </submittedName>
</protein>
<organism evidence="1 2">
    <name type="scientific">Brachionus plicatilis</name>
    <name type="common">Marine rotifer</name>
    <name type="synonym">Brachionus muelleri</name>
    <dbReference type="NCBI Taxonomy" id="10195"/>
    <lineage>
        <taxon>Eukaryota</taxon>
        <taxon>Metazoa</taxon>
        <taxon>Spiralia</taxon>
        <taxon>Gnathifera</taxon>
        <taxon>Rotifera</taxon>
        <taxon>Eurotatoria</taxon>
        <taxon>Monogononta</taxon>
        <taxon>Pseudotrocha</taxon>
        <taxon>Ploima</taxon>
        <taxon>Brachionidae</taxon>
        <taxon>Brachionus</taxon>
    </lineage>
</organism>
<evidence type="ECO:0000313" key="2">
    <source>
        <dbReference type="Proteomes" id="UP000276133"/>
    </source>
</evidence>
<dbReference type="EMBL" id="REGN01009109">
    <property type="protein sequence ID" value="RNA01938.1"/>
    <property type="molecule type" value="Genomic_DNA"/>
</dbReference>
<name>A0A3M7PTE9_BRAPC</name>
<gene>
    <name evidence="1" type="ORF">BpHYR1_044603</name>
</gene>
<evidence type="ECO:0000313" key="1">
    <source>
        <dbReference type="EMBL" id="RNA01938.1"/>
    </source>
</evidence>
<accession>A0A3M7PTE9</accession>
<dbReference type="OrthoDB" id="410155at2759"/>
<comment type="caution">
    <text evidence="1">The sequence shown here is derived from an EMBL/GenBank/DDBJ whole genome shotgun (WGS) entry which is preliminary data.</text>
</comment>